<dbReference type="Gene3D" id="2.60.120.200">
    <property type="match status" value="1"/>
</dbReference>
<dbReference type="AlphaFoldDB" id="A0A197JQK4"/>
<evidence type="ECO:0000313" key="6">
    <source>
        <dbReference type="EMBL" id="OAQ26609.1"/>
    </source>
</evidence>
<reference evidence="6 7" key="1">
    <citation type="submission" date="2016-05" db="EMBL/GenBank/DDBJ databases">
        <title>Genome sequencing reveals origins of a unique bacterial endosymbiosis in the earliest lineages of terrestrial Fungi.</title>
        <authorList>
            <consortium name="DOE Joint Genome Institute"/>
            <person name="Uehling J."/>
            <person name="Gryganskyi A."/>
            <person name="Hameed K."/>
            <person name="Tschaplinski T."/>
            <person name="Misztal P."/>
            <person name="Wu S."/>
            <person name="Desiro A."/>
            <person name="Vande Pol N."/>
            <person name="Du Z.-Y."/>
            <person name="Zienkiewicz A."/>
            <person name="Zienkiewicz K."/>
            <person name="Morin E."/>
            <person name="Tisserant E."/>
            <person name="Splivallo R."/>
            <person name="Hainaut M."/>
            <person name="Henrissat B."/>
            <person name="Ohm R."/>
            <person name="Kuo A."/>
            <person name="Yan J."/>
            <person name="Lipzen A."/>
            <person name="Nolan M."/>
            <person name="Labutti K."/>
            <person name="Barry K."/>
            <person name="Goldstein A."/>
            <person name="Labbe J."/>
            <person name="Schadt C."/>
            <person name="Tuskan G."/>
            <person name="Grigoriev I."/>
            <person name="Martin F."/>
            <person name="Vilgalys R."/>
            <person name="Bonito G."/>
        </authorList>
    </citation>
    <scope>NUCLEOTIDE SEQUENCE [LARGE SCALE GENOMIC DNA]</scope>
    <source>
        <strain evidence="6 7">AG-77</strain>
    </source>
</reference>
<dbReference type="PRINTS" id="PR00737">
    <property type="entry name" value="GLHYDRLASE16"/>
</dbReference>
<name>A0A197JQK4_9FUNG</name>
<dbReference type="GO" id="GO:0004553">
    <property type="term" value="F:hydrolase activity, hydrolyzing O-glycosyl compounds"/>
    <property type="evidence" value="ECO:0007669"/>
    <property type="project" value="InterPro"/>
</dbReference>
<evidence type="ECO:0000256" key="4">
    <source>
        <dbReference type="SAM" id="MobiDB-lite"/>
    </source>
</evidence>
<feature type="domain" description="GH16" evidence="5">
    <location>
        <begin position="59"/>
        <end position="304"/>
    </location>
</feature>
<dbReference type="EMBL" id="KV442065">
    <property type="protein sequence ID" value="OAQ26609.1"/>
    <property type="molecule type" value="Genomic_DNA"/>
</dbReference>
<feature type="compositionally biased region" description="Basic and acidic residues" evidence="4">
    <location>
        <begin position="1"/>
        <end position="17"/>
    </location>
</feature>
<proteinExistence type="predicted"/>
<feature type="compositionally biased region" description="Low complexity" evidence="4">
    <location>
        <begin position="40"/>
        <end position="56"/>
    </location>
</feature>
<sequence>MGNKHSSDRRHDNHKDPNSNAINQSENLDPFTQQQPPPLQQGNRSQGQQQQQQQQQTPFSSGGNYPPQPKSDRASFFESLTTPPSSSSSDDDNSVSAASAAAALAAKFIIPHEKGPDRWSSNYIRDSVVFTPEGAQISIGTLSSVKPFSGGELISRETGLGYGVYSCDMISTNIKGHVTAFFLIANGINEIDIELTGRVSTVCWVNVWKGKEQHPVKIDLGFDAAQDWHTYAIECRRDFIAWYVDGRKIYERSDVEVADPATTEFKLAMNSWTHNNEDQWAGKFEMPTDGRKVVSCFRNMSYTP</sequence>
<dbReference type="InterPro" id="IPR008264">
    <property type="entry name" value="Beta_glucanase"/>
</dbReference>
<feature type="compositionally biased region" description="Polar residues" evidence="4">
    <location>
        <begin position="18"/>
        <end position="32"/>
    </location>
</feature>
<dbReference type="InterPro" id="IPR000757">
    <property type="entry name" value="Beta-glucanase-like"/>
</dbReference>
<dbReference type="OrthoDB" id="4781at2759"/>
<evidence type="ECO:0000259" key="5">
    <source>
        <dbReference type="PROSITE" id="PS51762"/>
    </source>
</evidence>
<keyword evidence="2" id="KW-0326">Glycosidase</keyword>
<dbReference type="Proteomes" id="UP000078512">
    <property type="component" value="Unassembled WGS sequence"/>
</dbReference>
<gene>
    <name evidence="6" type="ORF">K457DRAFT_21988</name>
</gene>
<protein>
    <submittedName>
        <fullName evidence="6">Glycoside hydrolase family 16 protein</fullName>
    </submittedName>
</protein>
<feature type="region of interest" description="Disordered" evidence="4">
    <location>
        <begin position="1"/>
        <end position="94"/>
    </location>
</feature>
<accession>A0A197JQK4</accession>
<dbReference type="SUPFAM" id="SSF49899">
    <property type="entry name" value="Concanavalin A-like lectins/glucanases"/>
    <property type="match status" value="1"/>
</dbReference>
<evidence type="ECO:0000256" key="2">
    <source>
        <dbReference type="ARBA" id="ARBA00023295"/>
    </source>
</evidence>
<dbReference type="InterPro" id="IPR013320">
    <property type="entry name" value="ConA-like_dom_sf"/>
</dbReference>
<dbReference type="PROSITE" id="PS51762">
    <property type="entry name" value="GH16_2"/>
    <property type="match status" value="1"/>
</dbReference>
<keyword evidence="7" id="KW-1185">Reference proteome</keyword>
<feature type="active site" description="Proton donor" evidence="3">
    <location>
        <position position="194"/>
    </location>
</feature>
<evidence type="ECO:0000256" key="3">
    <source>
        <dbReference type="PIRSR" id="PIRSR608264-1"/>
    </source>
</evidence>
<dbReference type="Pfam" id="PF00722">
    <property type="entry name" value="Glyco_hydro_16"/>
    <property type="match status" value="1"/>
</dbReference>
<evidence type="ECO:0000256" key="1">
    <source>
        <dbReference type="ARBA" id="ARBA00022801"/>
    </source>
</evidence>
<feature type="active site" description="Nucleophile" evidence="3">
    <location>
        <position position="190"/>
    </location>
</feature>
<evidence type="ECO:0000313" key="7">
    <source>
        <dbReference type="Proteomes" id="UP000078512"/>
    </source>
</evidence>
<keyword evidence="1 6" id="KW-0378">Hydrolase</keyword>
<organism evidence="6 7">
    <name type="scientific">Linnemannia elongata AG-77</name>
    <dbReference type="NCBI Taxonomy" id="1314771"/>
    <lineage>
        <taxon>Eukaryota</taxon>
        <taxon>Fungi</taxon>
        <taxon>Fungi incertae sedis</taxon>
        <taxon>Mucoromycota</taxon>
        <taxon>Mortierellomycotina</taxon>
        <taxon>Mortierellomycetes</taxon>
        <taxon>Mortierellales</taxon>
        <taxon>Mortierellaceae</taxon>
        <taxon>Linnemannia</taxon>
    </lineage>
</organism>
<dbReference type="GO" id="GO:0005975">
    <property type="term" value="P:carbohydrate metabolic process"/>
    <property type="evidence" value="ECO:0007669"/>
    <property type="project" value="InterPro"/>
</dbReference>